<dbReference type="InterPro" id="IPR050923">
    <property type="entry name" value="Cell_Proc_Reg/RNA_Proc"/>
</dbReference>
<dbReference type="InterPro" id="IPR008984">
    <property type="entry name" value="SMAD_FHA_dom_sf"/>
</dbReference>
<evidence type="ECO:0000259" key="1">
    <source>
        <dbReference type="PROSITE" id="PS50006"/>
    </source>
</evidence>
<dbReference type="EMBL" id="UINC01003939">
    <property type="protein sequence ID" value="SVA10503.1"/>
    <property type="molecule type" value="Genomic_DNA"/>
</dbReference>
<dbReference type="Gene3D" id="2.60.200.20">
    <property type="match status" value="1"/>
</dbReference>
<sequence>MVVAPESLEGLTVDVEDEITLGRAAGCGITVDDGHVSPLHARLFRAGGHLVVEDLGSTNGTYVNRERVESPTALGSGDHLQVGDIVLELW</sequence>
<dbReference type="InterPro" id="IPR000253">
    <property type="entry name" value="FHA_dom"/>
</dbReference>
<dbReference type="SMART" id="SM00240">
    <property type="entry name" value="FHA"/>
    <property type="match status" value="1"/>
</dbReference>
<dbReference type="PANTHER" id="PTHR23308">
    <property type="entry name" value="NUCLEAR INHIBITOR OF PROTEIN PHOSPHATASE-1"/>
    <property type="match status" value="1"/>
</dbReference>
<evidence type="ECO:0000313" key="2">
    <source>
        <dbReference type="EMBL" id="SVA10503.1"/>
    </source>
</evidence>
<gene>
    <name evidence="2" type="ORF">METZ01_LOCUS63357</name>
</gene>
<dbReference type="SUPFAM" id="SSF49879">
    <property type="entry name" value="SMAD/FHA domain"/>
    <property type="match status" value="1"/>
</dbReference>
<proteinExistence type="predicted"/>
<accession>A0A381T9K9</accession>
<feature type="domain" description="FHA" evidence="1">
    <location>
        <begin position="19"/>
        <end position="68"/>
    </location>
</feature>
<protein>
    <recommendedName>
        <fullName evidence="1">FHA domain-containing protein</fullName>
    </recommendedName>
</protein>
<dbReference type="PROSITE" id="PS50006">
    <property type="entry name" value="FHA_DOMAIN"/>
    <property type="match status" value="1"/>
</dbReference>
<dbReference type="CDD" id="cd00060">
    <property type="entry name" value="FHA"/>
    <property type="match status" value="1"/>
</dbReference>
<reference evidence="2" key="1">
    <citation type="submission" date="2018-05" db="EMBL/GenBank/DDBJ databases">
        <authorList>
            <person name="Lanie J.A."/>
            <person name="Ng W.-L."/>
            <person name="Kazmierczak K.M."/>
            <person name="Andrzejewski T.M."/>
            <person name="Davidsen T.M."/>
            <person name="Wayne K.J."/>
            <person name="Tettelin H."/>
            <person name="Glass J.I."/>
            <person name="Rusch D."/>
            <person name="Podicherti R."/>
            <person name="Tsui H.-C.T."/>
            <person name="Winkler M.E."/>
        </authorList>
    </citation>
    <scope>NUCLEOTIDE SEQUENCE</scope>
</reference>
<name>A0A381T9K9_9ZZZZ</name>
<organism evidence="2">
    <name type="scientific">marine metagenome</name>
    <dbReference type="NCBI Taxonomy" id="408172"/>
    <lineage>
        <taxon>unclassified sequences</taxon>
        <taxon>metagenomes</taxon>
        <taxon>ecological metagenomes</taxon>
    </lineage>
</organism>
<dbReference type="Pfam" id="PF00498">
    <property type="entry name" value="FHA"/>
    <property type="match status" value="1"/>
</dbReference>
<dbReference type="AlphaFoldDB" id="A0A381T9K9"/>